<name>A0AAW2ZFX7_9EUKA</name>
<evidence type="ECO:0000313" key="2">
    <source>
        <dbReference type="EMBL" id="KAL0488350.1"/>
    </source>
</evidence>
<proteinExistence type="predicted"/>
<dbReference type="PANTHER" id="PTHR20946:SF0">
    <property type="entry name" value="SANT AND BTB DOMAIN REGULATOR OF CLASS SWITCH RECOMBINATION"/>
    <property type="match status" value="1"/>
</dbReference>
<dbReference type="Proteomes" id="UP001431209">
    <property type="component" value="Unassembled WGS sequence"/>
</dbReference>
<organism evidence="2 3">
    <name type="scientific">Acrasis kona</name>
    <dbReference type="NCBI Taxonomy" id="1008807"/>
    <lineage>
        <taxon>Eukaryota</taxon>
        <taxon>Discoba</taxon>
        <taxon>Heterolobosea</taxon>
        <taxon>Tetramitia</taxon>
        <taxon>Eutetramitia</taxon>
        <taxon>Acrasidae</taxon>
        <taxon>Acrasis</taxon>
    </lineage>
</organism>
<sequence>MLKCAVCGKLYTQGQSQWLSCNKSYVHIDYHGQVTSRHVSDSKFNINLYLVNLKRKCHISWHDIYWRCWGIINTFKCVRCKNNFAGCDYGKCTYHKRSEPVFDKGLNVGYYQCCNQQVLRFDSGLSDQEGCCETNHVVDPSALSNLLTKYYMFMLPAKNEETIFPDETSESDRGVTDTSDSSTESCSDGEDDDDEDANDDEDDYVSSDDDPFPANRHTKYEIFHSFSRRPDLNKISESKKTLAQKNEEAKQWIRARWKRRNRL</sequence>
<accession>A0AAW2ZFX7</accession>
<dbReference type="InterPro" id="IPR045902">
    <property type="entry name" value="SANBR-like"/>
</dbReference>
<protein>
    <submittedName>
        <fullName evidence="2">Uncharacterized protein</fullName>
    </submittedName>
</protein>
<gene>
    <name evidence="2" type="ORF">AKO1_008760</name>
</gene>
<dbReference type="AlphaFoldDB" id="A0AAW2ZFX7"/>
<comment type="caution">
    <text evidence="2">The sequence shown here is derived from an EMBL/GenBank/DDBJ whole genome shotgun (WGS) entry which is preliminary data.</text>
</comment>
<dbReference type="EMBL" id="JAOPGA020001434">
    <property type="protein sequence ID" value="KAL0488350.1"/>
    <property type="molecule type" value="Genomic_DNA"/>
</dbReference>
<dbReference type="PANTHER" id="PTHR20946">
    <property type="entry name" value="SANT AND BTB DOMAIN REGULATOR OF CLASS SWITCH RECOMBINATION"/>
    <property type="match status" value="1"/>
</dbReference>
<feature type="compositionally biased region" description="Low complexity" evidence="1">
    <location>
        <begin position="176"/>
        <end position="186"/>
    </location>
</feature>
<reference evidence="2 3" key="1">
    <citation type="submission" date="2024-03" db="EMBL/GenBank/DDBJ databases">
        <title>The Acrasis kona genome and developmental transcriptomes reveal deep origins of eukaryotic multicellular pathways.</title>
        <authorList>
            <person name="Sheikh S."/>
            <person name="Fu C.-J."/>
            <person name="Brown M.W."/>
            <person name="Baldauf S.L."/>
        </authorList>
    </citation>
    <scope>NUCLEOTIDE SEQUENCE [LARGE SCALE GENOMIC DNA]</scope>
    <source>
        <strain evidence="2 3">ATCC MYA-3509</strain>
    </source>
</reference>
<evidence type="ECO:0000256" key="1">
    <source>
        <dbReference type="SAM" id="MobiDB-lite"/>
    </source>
</evidence>
<feature type="region of interest" description="Disordered" evidence="1">
    <location>
        <begin position="163"/>
        <end position="216"/>
    </location>
</feature>
<keyword evidence="3" id="KW-1185">Reference proteome</keyword>
<evidence type="ECO:0000313" key="3">
    <source>
        <dbReference type="Proteomes" id="UP001431209"/>
    </source>
</evidence>
<feature type="compositionally biased region" description="Acidic residues" evidence="1">
    <location>
        <begin position="187"/>
        <end position="211"/>
    </location>
</feature>